<dbReference type="RefSeq" id="WP_168722061.1">
    <property type="nucleotide sequence ID" value="NZ_JAAXPN010000005.1"/>
</dbReference>
<reference evidence="2 3" key="1">
    <citation type="submission" date="2020-04" db="EMBL/GenBank/DDBJ databases">
        <title>MicrobeNet Type strains.</title>
        <authorList>
            <person name="Nicholson A.C."/>
        </authorList>
    </citation>
    <scope>NUCLEOTIDE SEQUENCE [LARGE SCALE GENOMIC DNA]</scope>
    <source>
        <strain evidence="2 3">CCUG 61472</strain>
    </source>
</reference>
<feature type="domain" description="Core" evidence="1">
    <location>
        <begin position="3"/>
        <end position="115"/>
    </location>
</feature>
<dbReference type="AlphaFoldDB" id="A0A7X6S3I8"/>
<dbReference type="InterPro" id="IPR035903">
    <property type="entry name" value="HesB-like_dom_sf"/>
</dbReference>
<evidence type="ECO:0000313" key="2">
    <source>
        <dbReference type="EMBL" id="NKZ24261.1"/>
    </source>
</evidence>
<name>A0A7X6S3I8_9LACO</name>
<dbReference type="Gene3D" id="2.60.300.12">
    <property type="entry name" value="HesB-like domain"/>
    <property type="match status" value="1"/>
</dbReference>
<organism evidence="2 3">
    <name type="scientific">Periweissella fabalis</name>
    <dbReference type="NCBI Taxonomy" id="1070421"/>
    <lineage>
        <taxon>Bacteria</taxon>
        <taxon>Bacillati</taxon>
        <taxon>Bacillota</taxon>
        <taxon>Bacilli</taxon>
        <taxon>Lactobacillales</taxon>
        <taxon>Lactobacillaceae</taxon>
        <taxon>Periweissella</taxon>
    </lineage>
</organism>
<evidence type="ECO:0000259" key="1">
    <source>
        <dbReference type="Pfam" id="PF01521"/>
    </source>
</evidence>
<dbReference type="SUPFAM" id="SSF89360">
    <property type="entry name" value="HesB-like domain"/>
    <property type="match status" value="1"/>
</dbReference>
<dbReference type="EMBL" id="JAAXPN010000005">
    <property type="protein sequence ID" value="NKZ24261.1"/>
    <property type="molecule type" value="Genomic_DNA"/>
</dbReference>
<protein>
    <submittedName>
        <fullName evidence="2">Iron-sulfur cluster biosynthesis family protein</fullName>
    </submittedName>
</protein>
<accession>A0A7X6S3I8</accession>
<dbReference type="Pfam" id="PF01521">
    <property type="entry name" value="Fe-S_biosyn"/>
    <property type="match status" value="1"/>
</dbReference>
<dbReference type="InterPro" id="IPR000361">
    <property type="entry name" value="ATAP_core_dom"/>
</dbReference>
<dbReference type="Proteomes" id="UP000549765">
    <property type="component" value="Unassembled WGS sequence"/>
</dbReference>
<comment type="caution">
    <text evidence="2">The sequence shown here is derived from an EMBL/GenBank/DDBJ whole genome shotgun (WGS) entry which is preliminary data.</text>
</comment>
<gene>
    <name evidence="2" type="ORF">HF964_05530</name>
</gene>
<sequence length="118" mass="13092">MYNLEITGKLEERLMKAVKAGAKILLDLDDGTGQFATGAASCTMDTAFRIIIVKQTQDTPDYQLEINSNIGKIYVKPHSKDMLISQMKLAYIPPFNQLTLSGLGEVIDPNVQIKNLFD</sequence>
<keyword evidence="3" id="KW-1185">Reference proteome</keyword>
<proteinExistence type="predicted"/>
<evidence type="ECO:0000313" key="3">
    <source>
        <dbReference type="Proteomes" id="UP000549765"/>
    </source>
</evidence>